<keyword evidence="7" id="KW-1185">Reference proteome</keyword>
<feature type="transmembrane region" description="Helical" evidence="5">
    <location>
        <begin position="512"/>
        <end position="534"/>
    </location>
</feature>
<keyword evidence="2 5" id="KW-0812">Transmembrane</keyword>
<dbReference type="PANTHER" id="PTHR43077:SF5">
    <property type="entry name" value="PHAGE INFECTION PROTEIN"/>
    <property type="match status" value="1"/>
</dbReference>
<dbReference type="EMBL" id="SOFM01000035">
    <property type="protein sequence ID" value="TFC02481.1"/>
    <property type="molecule type" value="Genomic_DNA"/>
</dbReference>
<evidence type="ECO:0000256" key="5">
    <source>
        <dbReference type="SAM" id="Phobius"/>
    </source>
</evidence>
<dbReference type="InterPro" id="IPR017501">
    <property type="entry name" value="Phage_infect_YhgE_C"/>
</dbReference>
<dbReference type="Gene3D" id="3.40.1710.10">
    <property type="entry name" value="abc type-2 transporter like domain"/>
    <property type="match status" value="1"/>
</dbReference>
<dbReference type="InterPro" id="IPR017500">
    <property type="entry name" value="Phage_infect_YhgE_N"/>
</dbReference>
<dbReference type="Proteomes" id="UP000297643">
    <property type="component" value="Unassembled WGS sequence"/>
</dbReference>
<dbReference type="NCBIfam" id="TIGR03061">
    <property type="entry name" value="pip_yhgE_Nterm"/>
    <property type="match status" value="1"/>
</dbReference>
<dbReference type="RefSeq" id="WP_134509608.1">
    <property type="nucleotide sequence ID" value="NZ_SOFM01000035.1"/>
</dbReference>
<keyword evidence="3 5" id="KW-1133">Transmembrane helix</keyword>
<name>A0A4R8W9Y4_9MICO</name>
<dbReference type="InterPro" id="IPR051328">
    <property type="entry name" value="T7SS_ABC-Transporter"/>
</dbReference>
<proteinExistence type="predicted"/>
<gene>
    <name evidence="6" type="ORF">E3O32_11450</name>
</gene>
<dbReference type="PANTHER" id="PTHR43077">
    <property type="entry name" value="TRANSPORT PERMEASE YVFS-RELATED"/>
    <property type="match status" value="1"/>
</dbReference>
<feature type="transmembrane region" description="Helical" evidence="5">
    <location>
        <begin position="445"/>
        <end position="466"/>
    </location>
</feature>
<dbReference type="NCBIfam" id="TIGR03062">
    <property type="entry name" value="pip_yhgE_Cterm"/>
    <property type="match status" value="1"/>
</dbReference>
<sequence>MSTRLDRLFSRTPGQRRWALTALLAGLIVVPLAVAGLFAGALASADQRVDTLPALVVNNDTFVTTTLPDGSQQKVLAGRQLVTELTRPAKAGSPSTGFAWAISNSTDAAAALAAGQAYAVLTIPADFSASVTSLGGKAPTRADLGIRTDDAHSYLAGSVAQSVGTAMTGVFGREITAQYLSALYSNLSGLGESLTQASDGAAQVSSGVIGVATGLDSLASGAASAASGAASAASGAAALSSGVAGYTGGVDALSSGLAGLGSGAAGLSRLSDGWAQYTGGVGSAAAGFGSLTAALLANPTNAPYAQSLAGYQDVLDTLAGQGNALSGQTTTALSGVQDGITQSAAGASRLAAGSAPLRTGASDLATGISGLSDGVAGLSGGTAAAASGAHQLESGAGELAAGLKDGAASASRLSETDPQQTAAVVSEPVAIVSTRDNPVDSIGPIIGMVFVPVGLWIGALAIFLVLRPLSATALASTAGTGRLVGRTLGRAFLVAAAQAVVVVALLHNALGVSWLLLPSTLAFAVFLAFVFVAVHHFLVTAFGRVGIVASLVLLALQITAVGGLYPIELVAKPFQLVSPFLPLTWAVKGMQAITAGDGANATAPAAFLALFALSAVLFSLWTVARRRGARSFGVSLARG</sequence>
<organism evidence="6 7">
    <name type="scientific">Cryobacterium mannosilyticum</name>
    <dbReference type="NCBI Taxonomy" id="1259190"/>
    <lineage>
        <taxon>Bacteria</taxon>
        <taxon>Bacillati</taxon>
        <taxon>Actinomycetota</taxon>
        <taxon>Actinomycetes</taxon>
        <taxon>Micrococcales</taxon>
        <taxon>Microbacteriaceae</taxon>
        <taxon>Cryobacterium</taxon>
    </lineage>
</organism>
<evidence type="ECO:0000256" key="4">
    <source>
        <dbReference type="ARBA" id="ARBA00023136"/>
    </source>
</evidence>
<evidence type="ECO:0000313" key="7">
    <source>
        <dbReference type="Proteomes" id="UP000297643"/>
    </source>
</evidence>
<evidence type="ECO:0000256" key="2">
    <source>
        <dbReference type="ARBA" id="ARBA00022692"/>
    </source>
</evidence>
<reference evidence="6 7" key="1">
    <citation type="submission" date="2019-03" db="EMBL/GenBank/DDBJ databases">
        <title>Genomics of glacier-inhabiting Cryobacterium strains.</title>
        <authorList>
            <person name="Liu Q."/>
            <person name="Xin Y.-H."/>
        </authorList>
    </citation>
    <scope>NUCLEOTIDE SEQUENCE [LARGE SCALE GENOMIC DNA]</scope>
    <source>
        <strain evidence="6 7">RHLT2-21</strain>
    </source>
</reference>
<comment type="caution">
    <text evidence="6">The sequence shown here is derived from an EMBL/GenBank/DDBJ whole genome shotgun (WGS) entry which is preliminary data.</text>
</comment>
<dbReference type="GO" id="GO:0016020">
    <property type="term" value="C:membrane"/>
    <property type="evidence" value="ECO:0007669"/>
    <property type="project" value="UniProtKB-SubCell"/>
</dbReference>
<comment type="subcellular location">
    <subcellularLocation>
        <location evidence="1">Membrane</location>
        <topology evidence="1">Multi-pass membrane protein</topology>
    </subcellularLocation>
</comment>
<feature type="transmembrane region" description="Helical" evidence="5">
    <location>
        <begin position="487"/>
        <end position="506"/>
    </location>
</feature>
<dbReference type="InterPro" id="IPR023908">
    <property type="entry name" value="xxxLxxG_rpt"/>
</dbReference>
<evidence type="ECO:0000256" key="1">
    <source>
        <dbReference type="ARBA" id="ARBA00004141"/>
    </source>
</evidence>
<accession>A0A4R8W9Y4</accession>
<dbReference type="NCBIfam" id="TIGR03057">
    <property type="entry name" value="xxxLxxG_by_4"/>
    <property type="match status" value="1"/>
</dbReference>
<protein>
    <submittedName>
        <fullName evidence="6">YhgE/Pip domain-containing protein</fullName>
    </submittedName>
</protein>
<evidence type="ECO:0000256" key="3">
    <source>
        <dbReference type="ARBA" id="ARBA00022989"/>
    </source>
</evidence>
<feature type="transmembrane region" description="Helical" evidence="5">
    <location>
        <begin position="605"/>
        <end position="624"/>
    </location>
</feature>
<feature type="transmembrane region" description="Helical" evidence="5">
    <location>
        <begin position="546"/>
        <end position="567"/>
    </location>
</feature>
<dbReference type="AlphaFoldDB" id="A0A4R8W9Y4"/>
<keyword evidence="4 5" id="KW-0472">Membrane</keyword>
<evidence type="ECO:0000313" key="6">
    <source>
        <dbReference type="EMBL" id="TFC02481.1"/>
    </source>
</evidence>